<dbReference type="Pfam" id="PF02104">
    <property type="entry name" value="SURF1"/>
    <property type="match status" value="1"/>
</dbReference>
<keyword evidence="2 5" id="KW-0812">Transmembrane</keyword>
<name>A0A078B542_STYLE</name>
<keyword evidence="3 5" id="KW-1133">Transmembrane helix</keyword>
<evidence type="ECO:0000256" key="4">
    <source>
        <dbReference type="ARBA" id="ARBA00023136"/>
    </source>
</evidence>
<dbReference type="InterPro" id="IPR045214">
    <property type="entry name" value="Surf1/Surf4"/>
</dbReference>
<dbReference type="PROSITE" id="PS50895">
    <property type="entry name" value="SURF1"/>
    <property type="match status" value="1"/>
</dbReference>
<comment type="caution">
    <text evidence="5">Lacks conserved residue(s) required for the propagation of feature annotation.</text>
</comment>
<organism evidence="6 7">
    <name type="scientific">Stylonychia lemnae</name>
    <name type="common">Ciliate</name>
    <dbReference type="NCBI Taxonomy" id="5949"/>
    <lineage>
        <taxon>Eukaryota</taxon>
        <taxon>Sar</taxon>
        <taxon>Alveolata</taxon>
        <taxon>Ciliophora</taxon>
        <taxon>Intramacronucleata</taxon>
        <taxon>Spirotrichea</taxon>
        <taxon>Stichotrichia</taxon>
        <taxon>Sporadotrichida</taxon>
        <taxon>Oxytrichidae</taxon>
        <taxon>Stylonychinae</taxon>
        <taxon>Stylonychia</taxon>
    </lineage>
</organism>
<dbReference type="InterPro" id="IPR002994">
    <property type="entry name" value="Surf1/Shy1"/>
</dbReference>
<feature type="transmembrane region" description="Helical" evidence="5">
    <location>
        <begin position="208"/>
        <end position="230"/>
    </location>
</feature>
<protein>
    <recommendedName>
        <fullName evidence="5">SURF1-like protein</fullName>
    </recommendedName>
</protein>
<comment type="similarity">
    <text evidence="5">Belongs to the SURF1 family.</text>
</comment>
<evidence type="ECO:0000256" key="1">
    <source>
        <dbReference type="ARBA" id="ARBA00004370"/>
    </source>
</evidence>
<dbReference type="AlphaFoldDB" id="A0A078B542"/>
<sequence>MEYQKRRAEDKHHETERRHTLLKEQALDITPLNGKNFLWTGKNVDQFEDEFSFKKIKVRGIFDHTKEIQVEKFLNGEKGVQIITPFYTHLSDKGEEQAILVNRGWVPQDFKDQRMHYGVNDGIEITGVLYRGDAKTKYSKPNDPLAHYYTRVDAYDFSVIDQLKNWEEASKFMIYQIDENEQTRQVLPSVPTADELTKWRISPQRHEAYANLWKSLTFGGIFANTLLWLYF</sequence>
<evidence type="ECO:0000256" key="5">
    <source>
        <dbReference type="RuleBase" id="RU363076"/>
    </source>
</evidence>
<reference evidence="6 7" key="1">
    <citation type="submission" date="2014-06" db="EMBL/GenBank/DDBJ databases">
        <authorList>
            <person name="Swart Estienne"/>
        </authorList>
    </citation>
    <scope>NUCLEOTIDE SEQUENCE [LARGE SCALE GENOMIC DNA]</scope>
    <source>
        <strain evidence="6 7">130c</strain>
    </source>
</reference>
<dbReference type="PANTHER" id="PTHR23427:SF2">
    <property type="entry name" value="SURFEIT LOCUS PROTEIN 1"/>
    <property type="match status" value="1"/>
</dbReference>
<dbReference type="InParanoid" id="A0A078B542"/>
<keyword evidence="5" id="KW-0999">Mitochondrion inner membrane</keyword>
<proteinExistence type="inferred from homology"/>
<dbReference type="PANTHER" id="PTHR23427">
    <property type="entry name" value="SURFEIT LOCUS PROTEIN"/>
    <property type="match status" value="1"/>
</dbReference>
<dbReference type="GO" id="GO:0005743">
    <property type="term" value="C:mitochondrial inner membrane"/>
    <property type="evidence" value="ECO:0007669"/>
    <property type="project" value="UniProtKB-SubCell"/>
</dbReference>
<accession>A0A078B542</accession>
<dbReference type="Proteomes" id="UP000039865">
    <property type="component" value="Unassembled WGS sequence"/>
</dbReference>
<evidence type="ECO:0000313" key="6">
    <source>
        <dbReference type="EMBL" id="CDW89539.1"/>
    </source>
</evidence>
<keyword evidence="4 5" id="KW-0472">Membrane</keyword>
<keyword evidence="7" id="KW-1185">Reference proteome</keyword>
<evidence type="ECO:0000256" key="3">
    <source>
        <dbReference type="ARBA" id="ARBA00022989"/>
    </source>
</evidence>
<keyword evidence="5" id="KW-0496">Mitochondrion</keyword>
<dbReference type="EMBL" id="CCKQ01017640">
    <property type="protein sequence ID" value="CDW89539.1"/>
    <property type="molecule type" value="Genomic_DNA"/>
</dbReference>
<comment type="subcellular location">
    <subcellularLocation>
        <location evidence="1">Membrane</location>
    </subcellularLocation>
    <subcellularLocation>
        <location evidence="5">Mitochondrion inner membrane</location>
        <topology evidence="5">Multi-pass membrane protein</topology>
    </subcellularLocation>
</comment>
<evidence type="ECO:0000256" key="2">
    <source>
        <dbReference type="ARBA" id="ARBA00022692"/>
    </source>
</evidence>
<dbReference type="OrthoDB" id="306659at2759"/>
<gene>
    <name evidence="6" type="primary">Contig612.g677</name>
    <name evidence="6" type="ORF">STYLEM_18672</name>
</gene>
<comment type="function">
    <text evidence="5">Probably involved in the biogenesis of the COX complex.</text>
</comment>
<evidence type="ECO:0000313" key="7">
    <source>
        <dbReference type="Proteomes" id="UP000039865"/>
    </source>
</evidence>